<keyword evidence="3" id="KW-1185">Reference proteome</keyword>
<proteinExistence type="predicted"/>
<dbReference type="InParanoid" id="J4H101"/>
<name>J4H101_9APHY</name>
<gene>
    <name evidence="2" type="ORF">FIBRA_01254</name>
</gene>
<dbReference type="STRING" id="599839.J4H101"/>
<sequence length="482" mass="54569">MDSSSGLLDLSLVQDLSVTENRGLAAINPKLIPRLSMHDAMPISTDSYAAALLLAAIAFHSTELDPRLGNVEVCERLCQHSDLREILANALKTQDFSTVLRLKILRRPESLNRQSLERAMRAAWEMPFHGHSHEVLLHSIQNMMELLKPDHFYANHLPIIQSSGTGKSRMVDELARLIFTIPFNVRESVDKGFPFPHSDSAVRNFLVDTKFKTWEGCRDAYHVFFEKLFDQVYDWLDRNWGDTHFQTSRDFASTWREQLATEATGGKHMRGILYDTVIDNCHLPENVDLHAAKDRTVKAGNRLATWIASHVDGQKSPNGSSHVKQPGDSMRHPRVNERPRSKRTAQFIIYFDEAHTLADAYLRTQVDGKLRSRFHALCAVLNDLLTVDLFVITLSTNFTLHNLAPTRDKHHSERVSSGGDFLQSPYTELPFDCLHKGKPLIGHGEKTLADLSSVIPTLVHFLKLFLGGTRCFTMETRAFASH</sequence>
<dbReference type="RefSeq" id="XP_012178522.1">
    <property type="nucleotide sequence ID" value="XM_012323132.1"/>
</dbReference>
<protein>
    <submittedName>
        <fullName evidence="2">Uncharacterized protein</fullName>
    </submittedName>
</protein>
<evidence type="ECO:0000313" key="3">
    <source>
        <dbReference type="Proteomes" id="UP000006352"/>
    </source>
</evidence>
<reference evidence="2 3" key="1">
    <citation type="journal article" date="2012" name="Appl. Environ. Microbiol.">
        <title>Short-read sequencing for genomic analysis of the brown rot fungus Fibroporia radiculosa.</title>
        <authorList>
            <person name="Tang J.D."/>
            <person name="Perkins A.D."/>
            <person name="Sonstegard T.S."/>
            <person name="Schroeder S.G."/>
            <person name="Burgess S.C."/>
            <person name="Diehl S.V."/>
        </authorList>
    </citation>
    <scope>NUCLEOTIDE SEQUENCE [LARGE SCALE GENOMIC DNA]</scope>
    <source>
        <strain evidence="2 3">TFFH 294</strain>
    </source>
</reference>
<organism evidence="2 3">
    <name type="scientific">Fibroporia radiculosa</name>
    <dbReference type="NCBI Taxonomy" id="599839"/>
    <lineage>
        <taxon>Eukaryota</taxon>
        <taxon>Fungi</taxon>
        <taxon>Dikarya</taxon>
        <taxon>Basidiomycota</taxon>
        <taxon>Agaricomycotina</taxon>
        <taxon>Agaricomycetes</taxon>
        <taxon>Polyporales</taxon>
        <taxon>Fibroporiaceae</taxon>
        <taxon>Fibroporia</taxon>
    </lineage>
</organism>
<accession>J4H101</accession>
<dbReference type="AlphaFoldDB" id="J4H101"/>
<dbReference type="OrthoDB" id="2749544at2759"/>
<dbReference type="HOGENOM" id="CLU_566241_0_0_1"/>
<evidence type="ECO:0000256" key="1">
    <source>
        <dbReference type="SAM" id="MobiDB-lite"/>
    </source>
</evidence>
<evidence type="ECO:0000313" key="2">
    <source>
        <dbReference type="EMBL" id="CCL99239.1"/>
    </source>
</evidence>
<dbReference type="Proteomes" id="UP000006352">
    <property type="component" value="Unassembled WGS sequence"/>
</dbReference>
<dbReference type="GeneID" id="24094150"/>
<dbReference type="PANTHER" id="PTHR33266:SF1">
    <property type="entry name" value="F-BOX DOMAIN-CONTAINING PROTEIN"/>
    <property type="match status" value="1"/>
</dbReference>
<dbReference type="EMBL" id="HE796923">
    <property type="protein sequence ID" value="CCL99239.1"/>
    <property type="molecule type" value="Genomic_DNA"/>
</dbReference>
<feature type="region of interest" description="Disordered" evidence="1">
    <location>
        <begin position="311"/>
        <end position="340"/>
    </location>
</feature>
<feature type="compositionally biased region" description="Basic and acidic residues" evidence="1">
    <location>
        <begin position="329"/>
        <end position="339"/>
    </location>
</feature>
<dbReference type="PANTHER" id="PTHR33266">
    <property type="entry name" value="CHROMOSOME 15, WHOLE GENOME SHOTGUN SEQUENCE"/>
    <property type="match status" value="1"/>
</dbReference>